<keyword evidence="3" id="KW-0813">Transport</keyword>
<dbReference type="eggNOG" id="KOG1397">
    <property type="taxonomic scope" value="Eukaryota"/>
</dbReference>
<gene>
    <name evidence="11" type="ORF">VDBG_07670</name>
</gene>
<keyword evidence="5 9" id="KW-1133">Transmembrane helix</keyword>
<evidence type="ECO:0000259" key="10">
    <source>
        <dbReference type="Pfam" id="PF01699"/>
    </source>
</evidence>
<keyword evidence="12" id="KW-1185">Reference proteome</keyword>
<feature type="transmembrane region" description="Helical" evidence="9">
    <location>
        <begin position="587"/>
        <end position="608"/>
    </location>
</feature>
<dbReference type="PANTHER" id="PTHR31503">
    <property type="entry name" value="VACUOLAR CALCIUM ION TRANSPORTER"/>
    <property type="match status" value="1"/>
</dbReference>
<feature type="transmembrane region" description="Helical" evidence="9">
    <location>
        <begin position="270"/>
        <end position="289"/>
    </location>
</feature>
<feature type="transmembrane region" description="Helical" evidence="9">
    <location>
        <begin position="226"/>
        <end position="249"/>
    </location>
</feature>
<feature type="domain" description="Sodium/calcium exchanger membrane region" evidence="10">
    <location>
        <begin position="456"/>
        <end position="599"/>
    </location>
</feature>
<dbReference type="InterPro" id="IPR044880">
    <property type="entry name" value="NCX_ion-bd_dom_sf"/>
</dbReference>
<dbReference type="GO" id="GO:0012505">
    <property type="term" value="C:endomembrane system"/>
    <property type="evidence" value="ECO:0007669"/>
    <property type="project" value="UniProtKB-SubCell"/>
</dbReference>
<dbReference type="GO" id="GO:0000329">
    <property type="term" value="C:fungal-type vacuole membrane"/>
    <property type="evidence" value="ECO:0007669"/>
    <property type="project" value="TreeGrafter"/>
</dbReference>
<keyword evidence="7 9" id="KW-0472">Membrane</keyword>
<feature type="region of interest" description="Disordered" evidence="8">
    <location>
        <begin position="394"/>
        <end position="431"/>
    </location>
</feature>
<dbReference type="GO" id="GO:0006874">
    <property type="term" value="P:intracellular calcium ion homeostasis"/>
    <property type="evidence" value="ECO:0007669"/>
    <property type="project" value="TreeGrafter"/>
</dbReference>
<comment type="similarity">
    <text evidence="2">Belongs to the Ca(2+):cation antiporter (CaCA) (TC 2.A.19) family.</text>
</comment>
<sequence length="699" mass="74510">MAIAAALHPRVTPFNGVNNDYSHSSEDDDDVRDSSSSIDLLPLERAVSEDARSQDSHGFTGLLRTNVRGRFSLLLSHSHTRPNLTSDGVQQALRPFLSGNDSRGPWAPIPQNDSGYAYESGIGPDLGRPAVSSVSSLREMILASWLNSLLVFVPVGLASYLSGMSPILTFITNVIAIVPLSALLTDATERIANDAGDTVGALLNISLGNLVELIIFVALVNNHIRIVQASILGSIIVNLLLILGSALFASTFSRHDASAPSTSNTQLLSCLLLVSVFVFLMPTAFDYTFEGSKGADKAILKMSRISAIMVLVIYVLYFVHELRTRPVAHDAIPAEGTGTQRSHWAVPEPQIPSRSRAYTLPPRTIRFADDGTPTVPHFPGKPADQIEMANLDKVASSSNDNDIDPVNSSNSGSAATSRAPSAPGFMRSGPTTLELMRTSSNQTHAQHRPTGSRFMSILVLVVTSALMSMCAEFLVSTIDAVTHQGHLSEPVIGLIILPIVGNIAEYITVVTVAAKDKLDLAVAVAVGSSIQIALCVTPLTIIAGWILDRQLALTFNIFEMATLLGSVLIVNMLILNDGGTAAKTNGLKGALMCACYAIIGYLAEWSFLTGPSPALLQLCSREAMENEGSLQASYPHIITDDEGRRRCRCEGTSQTLLRDVGSENTGRNWSGGVAYNTCQDDGTQLNDTGFPPAGPGSTT</sequence>
<name>C9SRZ5_VERA1</name>
<feature type="transmembrane region" description="Helical" evidence="9">
    <location>
        <begin position="520"/>
        <end position="547"/>
    </location>
</feature>
<proteinExistence type="inferred from homology"/>
<reference evidence="12" key="1">
    <citation type="journal article" date="2011" name="PLoS Pathog.">
        <title>Comparative genomics yields insights into niche adaptation of plant vascular wilt pathogens.</title>
        <authorList>
            <person name="Klosterman S.J."/>
            <person name="Subbarao K.V."/>
            <person name="Kang S."/>
            <person name="Veronese P."/>
            <person name="Gold S.E."/>
            <person name="Thomma B.P.H.J."/>
            <person name="Chen Z."/>
            <person name="Henrissat B."/>
            <person name="Lee Y.-H."/>
            <person name="Park J."/>
            <person name="Garcia-Pedrajas M.D."/>
            <person name="Barbara D.J."/>
            <person name="Anchieta A."/>
            <person name="de Jonge R."/>
            <person name="Santhanam P."/>
            <person name="Maruthachalam K."/>
            <person name="Atallah Z."/>
            <person name="Amyotte S.G."/>
            <person name="Paz Z."/>
            <person name="Inderbitzin P."/>
            <person name="Hayes R.J."/>
            <person name="Heiman D.I."/>
            <person name="Young S."/>
            <person name="Zeng Q."/>
            <person name="Engels R."/>
            <person name="Galagan J."/>
            <person name="Cuomo C.A."/>
            <person name="Dobinson K.F."/>
            <person name="Ma L.-J."/>
        </authorList>
    </citation>
    <scope>NUCLEOTIDE SEQUENCE [LARGE SCALE GENOMIC DNA]</scope>
    <source>
        <strain evidence="12">VaMs.102 / ATCC MYA-4576 / FGSC 10136</strain>
    </source>
</reference>
<evidence type="ECO:0000256" key="4">
    <source>
        <dbReference type="ARBA" id="ARBA00022692"/>
    </source>
</evidence>
<feature type="transmembrane region" description="Helical" evidence="9">
    <location>
        <begin position="199"/>
        <end position="220"/>
    </location>
</feature>
<dbReference type="AlphaFoldDB" id="C9SRZ5"/>
<dbReference type="Pfam" id="PF01699">
    <property type="entry name" value="Na_Ca_ex"/>
    <property type="match status" value="2"/>
</dbReference>
<protein>
    <submittedName>
        <fullName evidence="11">Vacuolar calcium ion transporter</fullName>
    </submittedName>
</protein>
<feature type="transmembrane region" description="Helical" evidence="9">
    <location>
        <begin position="490"/>
        <end position="513"/>
    </location>
</feature>
<dbReference type="PANTHER" id="PTHR31503:SF18">
    <property type="entry name" value="CA(2+)_H(+) EXCHANGER, PUTATIVE (EUROFUNG)-RELATED"/>
    <property type="match status" value="1"/>
</dbReference>
<evidence type="ECO:0000256" key="8">
    <source>
        <dbReference type="SAM" id="MobiDB-lite"/>
    </source>
</evidence>
<feature type="transmembrane region" description="Helical" evidence="9">
    <location>
        <begin position="142"/>
        <end position="161"/>
    </location>
</feature>
<keyword evidence="6" id="KW-0406">Ion transport</keyword>
<dbReference type="Gene3D" id="1.20.1420.30">
    <property type="entry name" value="NCX, central ion-binding region"/>
    <property type="match status" value="2"/>
</dbReference>
<feature type="region of interest" description="Disordered" evidence="8">
    <location>
        <begin position="333"/>
        <end position="359"/>
    </location>
</feature>
<feature type="transmembrane region" description="Helical" evidence="9">
    <location>
        <begin position="167"/>
        <end position="187"/>
    </location>
</feature>
<dbReference type="GO" id="GO:0015369">
    <property type="term" value="F:calcium:proton antiporter activity"/>
    <property type="evidence" value="ECO:0007669"/>
    <property type="project" value="TreeGrafter"/>
</dbReference>
<feature type="transmembrane region" description="Helical" evidence="9">
    <location>
        <begin position="553"/>
        <end position="575"/>
    </location>
</feature>
<dbReference type="OrthoDB" id="1699231at2759"/>
<dbReference type="GeneID" id="9537688"/>
<dbReference type="InterPro" id="IPR004713">
    <property type="entry name" value="CaH_exchang"/>
</dbReference>
<keyword evidence="4 9" id="KW-0812">Transmembrane</keyword>
<dbReference type="InterPro" id="IPR004837">
    <property type="entry name" value="NaCa_Exmemb"/>
</dbReference>
<evidence type="ECO:0000256" key="7">
    <source>
        <dbReference type="ARBA" id="ARBA00023136"/>
    </source>
</evidence>
<evidence type="ECO:0000256" key="2">
    <source>
        <dbReference type="ARBA" id="ARBA00008170"/>
    </source>
</evidence>
<evidence type="ECO:0000256" key="6">
    <source>
        <dbReference type="ARBA" id="ARBA00023065"/>
    </source>
</evidence>
<dbReference type="KEGG" id="val:VDBG_07670"/>
<evidence type="ECO:0000256" key="9">
    <source>
        <dbReference type="SAM" id="Phobius"/>
    </source>
</evidence>
<dbReference type="EMBL" id="DS985223">
    <property type="protein sequence ID" value="EEY21560.1"/>
    <property type="molecule type" value="Genomic_DNA"/>
</dbReference>
<evidence type="ECO:0000256" key="5">
    <source>
        <dbReference type="ARBA" id="ARBA00022989"/>
    </source>
</evidence>
<feature type="transmembrane region" description="Helical" evidence="9">
    <location>
        <begin position="457"/>
        <end position="478"/>
    </location>
</feature>
<evidence type="ECO:0000256" key="1">
    <source>
        <dbReference type="ARBA" id="ARBA00004127"/>
    </source>
</evidence>
<feature type="region of interest" description="Disordered" evidence="8">
    <location>
        <begin position="14"/>
        <end position="36"/>
    </location>
</feature>
<comment type="subcellular location">
    <subcellularLocation>
        <location evidence="1">Endomembrane system</location>
        <topology evidence="1">Multi-pass membrane protein</topology>
    </subcellularLocation>
</comment>
<feature type="compositionally biased region" description="Polar residues" evidence="8">
    <location>
        <begin position="395"/>
        <end position="419"/>
    </location>
</feature>
<dbReference type="HOGENOM" id="CLU_008721_4_2_1"/>
<organism evidence="12">
    <name type="scientific">Verticillium alfalfae (strain VaMs.102 / ATCC MYA-4576 / FGSC 10136)</name>
    <name type="common">Verticillium wilt of alfalfa</name>
    <name type="synonym">Verticillium albo-atrum</name>
    <dbReference type="NCBI Taxonomy" id="526221"/>
    <lineage>
        <taxon>Eukaryota</taxon>
        <taxon>Fungi</taxon>
        <taxon>Dikarya</taxon>
        <taxon>Ascomycota</taxon>
        <taxon>Pezizomycotina</taxon>
        <taxon>Sordariomycetes</taxon>
        <taxon>Hypocreomycetidae</taxon>
        <taxon>Glomerellales</taxon>
        <taxon>Plectosphaerellaceae</taxon>
        <taxon>Verticillium</taxon>
    </lineage>
</organism>
<dbReference type="OMA" id="YEMRPKH"/>
<feature type="transmembrane region" description="Helical" evidence="9">
    <location>
        <begin position="301"/>
        <end position="319"/>
    </location>
</feature>
<evidence type="ECO:0000313" key="11">
    <source>
        <dbReference type="EMBL" id="EEY21560.1"/>
    </source>
</evidence>
<dbReference type="Proteomes" id="UP000008698">
    <property type="component" value="Unassembled WGS sequence"/>
</dbReference>
<dbReference type="RefSeq" id="XP_003002211.1">
    <property type="nucleotide sequence ID" value="XM_003002165.1"/>
</dbReference>
<feature type="domain" description="Sodium/calcium exchanger membrane region" evidence="10">
    <location>
        <begin position="167"/>
        <end position="319"/>
    </location>
</feature>
<evidence type="ECO:0000256" key="3">
    <source>
        <dbReference type="ARBA" id="ARBA00022448"/>
    </source>
</evidence>
<accession>C9SRZ5</accession>
<evidence type="ECO:0000313" key="12">
    <source>
        <dbReference type="Proteomes" id="UP000008698"/>
    </source>
</evidence>